<dbReference type="PROSITE" id="PS50011">
    <property type="entry name" value="PROTEIN_KINASE_DOM"/>
    <property type="match status" value="1"/>
</dbReference>
<name>A0A4Q1BMU7_TREME</name>
<dbReference type="STRING" id="5217.A0A4Q1BMU7"/>
<dbReference type="InterPro" id="IPR000719">
    <property type="entry name" value="Prot_kinase_dom"/>
</dbReference>
<dbReference type="GO" id="GO:0004674">
    <property type="term" value="F:protein serine/threonine kinase activity"/>
    <property type="evidence" value="ECO:0007669"/>
    <property type="project" value="TreeGrafter"/>
</dbReference>
<evidence type="ECO:0000256" key="2">
    <source>
        <dbReference type="ARBA" id="ARBA00022840"/>
    </source>
</evidence>
<dbReference type="GO" id="GO:0051598">
    <property type="term" value="P:meiotic recombination checkpoint signaling"/>
    <property type="evidence" value="ECO:0007669"/>
    <property type="project" value="TreeGrafter"/>
</dbReference>
<dbReference type="GO" id="GO:0005737">
    <property type="term" value="C:cytoplasm"/>
    <property type="evidence" value="ECO:0007669"/>
    <property type="project" value="TreeGrafter"/>
</dbReference>
<evidence type="ECO:0000313" key="6">
    <source>
        <dbReference type="Proteomes" id="UP000289152"/>
    </source>
</evidence>
<keyword evidence="2 3" id="KW-0067">ATP-binding</keyword>
<dbReference type="EMBL" id="SDIL01000035">
    <property type="protein sequence ID" value="RXK39164.1"/>
    <property type="molecule type" value="Genomic_DNA"/>
</dbReference>
<dbReference type="InterPro" id="IPR011009">
    <property type="entry name" value="Kinase-like_dom_sf"/>
</dbReference>
<dbReference type="PROSITE" id="PS00107">
    <property type="entry name" value="PROTEIN_KINASE_ATP"/>
    <property type="match status" value="1"/>
</dbReference>
<dbReference type="InterPro" id="IPR017441">
    <property type="entry name" value="Protein_kinase_ATP_BS"/>
</dbReference>
<reference evidence="5 6" key="1">
    <citation type="submission" date="2016-06" db="EMBL/GenBank/DDBJ databases">
        <title>Evolution of pathogenesis and genome organization in the Tremellales.</title>
        <authorList>
            <person name="Cuomo C."/>
            <person name="Litvintseva A."/>
            <person name="Heitman J."/>
            <person name="Chen Y."/>
            <person name="Sun S."/>
            <person name="Springer D."/>
            <person name="Dromer F."/>
            <person name="Young S."/>
            <person name="Zeng Q."/>
            <person name="Chapman S."/>
            <person name="Gujja S."/>
            <person name="Saif S."/>
            <person name="Birren B."/>
        </authorList>
    </citation>
    <scope>NUCLEOTIDE SEQUENCE [LARGE SCALE GENOMIC DNA]</scope>
    <source>
        <strain evidence="5 6">ATCC 28783</strain>
    </source>
</reference>
<comment type="caution">
    <text evidence="5">The sequence shown here is derived from an EMBL/GenBank/DDBJ whole genome shotgun (WGS) entry which is preliminary data.</text>
</comment>
<evidence type="ECO:0000313" key="5">
    <source>
        <dbReference type="EMBL" id="RXK39164.1"/>
    </source>
</evidence>
<dbReference type="AlphaFoldDB" id="A0A4Q1BMU7"/>
<dbReference type="Proteomes" id="UP000289152">
    <property type="component" value="Unassembled WGS sequence"/>
</dbReference>
<dbReference type="Gene3D" id="3.30.200.20">
    <property type="entry name" value="Phosphorylase Kinase, domain 1"/>
    <property type="match status" value="1"/>
</dbReference>
<keyword evidence="5" id="KW-0808">Transferase</keyword>
<feature type="domain" description="Protein kinase" evidence="4">
    <location>
        <begin position="100"/>
        <end position="481"/>
    </location>
</feature>
<dbReference type="InParanoid" id="A0A4Q1BMU7"/>
<accession>A0A4Q1BMU7</accession>
<keyword evidence="5" id="KW-0418">Kinase</keyword>
<evidence type="ECO:0000259" key="4">
    <source>
        <dbReference type="PROSITE" id="PS50011"/>
    </source>
</evidence>
<feature type="binding site" evidence="3">
    <location>
        <position position="129"/>
    </location>
    <ligand>
        <name>ATP</name>
        <dbReference type="ChEBI" id="CHEBI:30616"/>
    </ligand>
</feature>
<keyword evidence="6" id="KW-1185">Reference proteome</keyword>
<dbReference type="InterPro" id="IPR008271">
    <property type="entry name" value="Ser/Thr_kinase_AS"/>
</dbReference>
<dbReference type="PANTHER" id="PTHR44167:SF24">
    <property type="entry name" value="SERINE_THREONINE-PROTEIN KINASE CHK2"/>
    <property type="match status" value="1"/>
</dbReference>
<dbReference type="Gene3D" id="1.10.510.10">
    <property type="entry name" value="Transferase(Phosphotransferase) domain 1"/>
    <property type="match status" value="1"/>
</dbReference>
<dbReference type="GO" id="GO:0005524">
    <property type="term" value="F:ATP binding"/>
    <property type="evidence" value="ECO:0007669"/>
    <property type="project" value="UniProtKB-UniRule"/>
</dbReference>
<protein>
    <submittedName>
        <fullName evidence="5">CAMK protein kinase</fullName>
    </submittedName>
</protein>
<dbReference type="Pfam" id="PF00069">
    <property type="entry name" value="Pkinase"/>
    <property type="match status" value="1"/>
</dbReference>
<evidence type="ECO:0000256" key="1">
    <source>
        <dbReference type="ARBA" id="ARBA00022741"/>
    </source>
</evidence>
<dbReference type="GO" id="GO:0005634">
    <property type="term" value="C:nucleus"/>
    <property type="evidence" value="ECO:0007669"/>
    <property type="project" value="TreeGrafter"/>
</dbReference>
<organism evidence="5 6">
    <name type="scientific">Tremella mesenterica</name>
    <name type="common">Jelly fungus</name>
    <dbReference type="NCBI Taxonomy" id="5217"/>
    <lineage>
        <taxon>Eukaryota</taxon>
        <taxon>Fungi</taxon>
        <taxon>Dikarya</taxon>
        <taxon>Basidiomycota</taxon>
        <taxon>Agaricomycotina</taxon>
        <taxon>Tremellomycetes</taxon>
        <taxon>Tremellales</taxon>
        <taxon>Tremellaceae</taxon>
        <taxon>Tremella</taxon>
    </lineage>
</organism>
<dbReference type="SMART" id="SM00220">
    <property type="entry name" value="S_TKc"/>
    <property type="match status" value="1"/>
</dbReference>
<dbReference type="OrthoDB" id="40902at2759"/>
<keyword evidence="1 3" id="KW-0547">Nucleotide-binding</keyword>
<dbReference type="PANTHER" id="PTHR44167">
    <property type="entry name" value="OVARIAN-SPECIFIC SERINE/THREONINE-PROTEIN KINASE LOK-RELATED"/>
    <property type="match status" value="1"/>
</dbReference>
<proteinExistence type="predicted"/>
<gene>
    <name evidence="5" type="ORF">M231_03521</name>
</gene>
<evidence type="ECO:0000256" key="3">
    <source>
        <dbReference type="PROSITE-ProRule" id="PRU10141"/>
    </source>
</evidence>
<dbReference type="PROSITE" id="PS00108">
    <property type="entry name" value="PROTEIN_KINASE_ST"/>
    <property type="match status" value="1"/>
</dbReference>
<sequence length="512" mass="58267">MYDLSKNGYILNGVHIDPANKVQVGEKVLLRRMIILRPGDTLQIPGTEPVFTYIHNHSRFGVKPPITRETPTSDVSHLRPVVFPKVLSPTLPSLDLGRWKIFNWPLGDGGFGTVYHTEHADIHLQVACKSLATNDMLPERINAEIRMMEKLDHPNVVKILDAFYEGKEQCQHLILELVCGGDLFGYIHEGLEHGKWISEDEVCFFAYQLFKALRHIHGRGIVHCDLKPENILIYTLCEYPRLLITDFGEATTFEDLRMTVPSNTSTQTVYRSSPQGGTFAYWPPEKIKRALRKTKLSGLTESVHGGLGERKTTLAKSWWNEEVKGDIWAIGVVLHYCVSAGHPYSLGDEPTAIPLQSRRSNNTFRTLHASPLVPSQQDQEKESLESVETEVNESFKFPQEADAEDLEQYRPPQKLTQQGRLQQVQKFDEAVREFMMKETTEWVPRGAWAGFSDSGKDFINSLLRNHRERISVSQAIQHPWLDEKSEDLKELYQQQVLRGAVNSAIRRGQSSS</sequence>
<dbReference type="SUPFAM" id="SSF56112">
    <property type="entry name" value="Protein kinase-like (PK-like)"/>
    <property type="match status" value="1"/>
</dbReference>